<keyword evidence="4" id="KW-0802">TPR repeat</keyword>
<dbReference type="EMBL" id="LSRQ01008432">
    <property type="protein sequence ID" value="OAY62760.1"/>
    <property type="molecule type" value="Genomic_DNA"/>
</dbReference>
<comment type="caution">
    <text evidence="6">The sequence shown here is derived from an EMBL/GenBank/DDBJ whole genome shotgun (WGS) entry which is preliminary data.</text>
</comment>
<dbReference type="AlphaFoldDB" id="A0A199UDX5"/>
<dbReference type="PANTHER" id="PTHR44366:SF1">
    <property type="entry name" value="UDP-N-ACETYLGLUCOSAMINE--PEPTIDE N-ACETYLGLUCOSAMINYLTRANSFERASE 110 KDA SUBUNIT"/>
    <property type="match status" value="1"/>
</dbReference>
<evidence type="ECO:0000313" key="6">
    <source>
        <dbReference type="EMBL" id="OAY62760.1"/>
    </source>
</evidence>
<dbReference type="InterPro" id="IPR011990">
    <property type="entry name" value="TPR-like_helical_dom_sf"/>
</dbReference>
<evidence type="ECO:0000259" key="5">
    <source>
        <dbReference type="Pfam" id="PF13844"/>
    </source>
</evidence>
<gene>
    <name evidence="6" type="ORF">ACMD2_24220</name>
</gene>
<keyword evidence="6" id="KW-0328">Glycosyltransferase</keyword>
<dbReference type="GO" id="GO:0097363">
    <property type="term" value="F:protein O-acetylglucosaminyltransferase activity"/>
    <property type="evidence" value="ECO:0007669"/>
    <property type="project" value="TreeGrafter"/>
</dbReference>
<accession>A0A199UDX5</accession>
<name>A0A199UDX5_ANACO</name>
<evidence type="ECO:0000256" key="4">
    <source>
        <dbReference type="ARBA" id="ARBA00022803"/>
    </source>
</evidence>
<dbReference type="InterPro" id="IPR029489">
    <property type="entry name" value="OGT/SEC/SPY_C"/>
</dbReference>
<dbReference type="Gene3D" id="3.40.50.2000">
    <property type="entry name" value="Glycogen Phosphorylase B"/>
    <property type="match status" value="1"/>
</dbReference>
<organism evidence="6 7">
    <name type="scientific">Ananas comosus</name>
    <name type="common">Pineapple</name>
    <name type="synonym">Ananas ananas</name>
    <dbReference type="NCBI Taxonomy" id="4615"/>
    <lineage>
        <taxon>Eukaryota</taxon>
        <taxon>Viridiplantae</taxon>
        <taxon>Streptophyta</taxon>
        <taxon>Embryophyta</taxon>
        <taxon>Tracheophyta</taxon>
        <taxon>Spermatophyta</taxon>
        <taxon>Magnoliopsida</taxon>
        <taxon>Liliopsida</taxon>
        <taxon>Poales</taxon>
        <taxon>Bromeliaceae</taxon>
        <taxon>Bromelioideae</taxon>
        <taxon>Ananas</taxon>
    </lineage>
</organism>
<reference evidence="6 7" key="1">
    <citation type="journal article" date="2016" name="DNA Res.">
        <title>The draft genome of MD-2 pineapple using hybrid error correction of long reads.</title>
        <authorList>
            <person name="Redwan R.M."/>
            <person name="Saidin A."/>
            <person name="Kumar S.V."/>
        </authorList>
    </citation>
    <scope>NUCLEOTIDE SEQUENCE [LARGE SCALE GENOMIC DNA]</scope>
    <source>
        <strain evidence="7">cv. MD2</strain>
        <tissue evidence="6">Leaf</tissue>
    </source>
</reference>
<dbReference type="Pfam" id="PF13844">
    <property type="entry name" value="Glyco_transf_41"/>
    <property type="match status" value="2"/>
</dbReference>
<feature type="non-terminal residue" evidence="6">
    <location>
        <position position="1"/>
    </location>
</feature>
<protein>
    <submittedName>
        <fullName evidence="6">Putative UDP-N-acetylglucosamine--peptide N-acetylglucosaminyltransferase SEC</fullName>
    </submittedName>
</protein>
<keyword evidence="3" id="KW-0677">Repeat</keyword>
<proteinExistence type="predicted"/>
<dbReference type="InterPro" id="IPR037919">
    <property type="entry name" value="OGT"/>
</dbReference>
<feature type="domain" description="O-GlcNAc transferase C-terminal" evidence="5">
    <location>
        <begin position="1"/>
        <end position="67"/>
    </location>
</feature>
<dbReference type="Gene3D" id="3.40.50.11380">
    <property type="match status" value="1"/>
</dbReference>
<evidence type="ECO:0000256" key="1">
    <source>
        <dbReference type="ARBA" id="ARBA00004922"/>
    </source>
</evidence>
<sequence length="161" mass="18481">GARNEIFAMQPAPIQVSYMGFPGTTGATYIDYLVTDEFVSPTRFAHIYSENLVHLPHCYFVNDYKQKNRDVLDPVCKHKRCNILRRVPNSVLWLLRFPAAGEMRLRAYAVAKGVRPDQIIFTDVAMKSEHIRRSALADLFLTRPCVMHTPQAQMYYGPDCQ</sequence>
<evidence type="ECO:0000256" key="3">
    <source>
        <dbReference type="ARBA" id="ARBA00022737"/>
    </source>
</evidence>
<dbReference type="GO" id="GO:0006493">
    <property type="term" value="P:protein O-linked glycosylation"/>
    <property type="evidence" value="ECO:0007669"/>
    <property type="project" value="InterPro"/>
</dbReference>
<comment type="pathway">
    <text evidence="1">Protein modification; protein glycosylation.</text>
</comment>
<dbReference type="STRING" id="4615.A0A199UDX5"/>
<feature type="domain" description="O-GlcNAc transferase C-terminal" evidence="5">
    <location>
        <begin position="72"/>
        <end position="150"/>
    </location>
</feature>
<evidence type="ECO:0000313" key="7">
    <source>
        <dbReference type="Proteomes" id="UP000092600"/>
    </source>
</evidence>
<dbReference type="PANTHER" id="PTHR44366">
    <property type="entry name" value="UDP-N-ACETYLGLUCOSAMINE--PEPTIDE N-ACETYLGLUCOSAMINYLTRANSFERASE 110 KDA SUBUNIT"/>
    <property type="match status" value="1"/>
</dbReference>
<evidence type="ECO:0000256" key="2">
    <source>
        <dbReference type="ARBA" id="ARBA00022679"/>
    </source>
</evidence>
<keyword evidence="2 6" id="KW-0808">Transferase</keyword>
<dbReference type="SUPFAM" id="SSF48452">
    <property type="entry name" value="TPR-like"/>
    <property type="match status" value="1"/>
</dbReference>
<dbReference type="Proteomes" id="UP000092600">
    <property type="component" value="Unassembled WGS sequence"/>
</dbReference>